<evidence type="ECO:0000256" key="1">
    <source>
        <dbReference type="ARBA" id="ARBA00022741"/>
    </source>
</evidence>
<keyword evidence="6" id="KW-1185">Reference proteome</keyword>
<dbReference type="Proteomes" id="UP000325672">
    <property type="component" value="Unassembled WGS sequence"/>
</dbReference>
<dbReference type="GO" id="GO:0016301">
    <property type="term" value="F:kinase activity"/>
    <property type="evidence" value="ECO:0007669"/>
    <property type="project" value="InterPro"/>
</dbReference>
<evidence type="ECO:0000256" key="2">
    <source>
        <dbReference type="ARBA" id="ARBA00022840"/>
    </source>
</evidence>
<dbReference type="OrthoDB" id="2881954at2759"/>
<dbReference type="InterPro" id="IPR010488">
    <property type="entry name" value="Zeta_toxin_domain"/>
</dbReference>
<dbReference type="EMBL" id="ML743558">
    <property type="protein sequence ID" value="KAE8141275.1"/>
    <property type="molecule type" value="Genomic_DNA"/>
</dbReference>
<accession>A0A5N6T4P3</accession>
<dbReference type="RefSeq" id="XP_031917338.1">
    <property type="nucleotide sequence ID" value="XM_032058943.1"/>
</dbReference>
<sequence>MLLGTTHMQSLPAPAIRNRESTTTVSDRLDPDTHAEIFHTIQTAALATTNPVEQPMAILLGGQPGAGKSRLARDAMNDLGGNAVNVDADELRQFHPRYIDMMRENDLTASDRIHADAGPWALALTRAAITARRNLVIDGTMRNADDLVALCRSFREAGYHIEARVMAVSRLVSLLSIHERYKHQRQVMGFGRWVSCSHHDAAFAGVPLTVERLEAYRLVDRMAIYARDSDAPVYENRLEHGIWQQPPAGRTHLDAERMQLEENSAGLRRLTGGTSDYAAKRD</sequence>
<feature type="domain" description="Zeta toxin" evidence="4">
    <location>
        <begin position="50"/>
        <end position="238"/>
    </location>
</feature>
<dbReference type="InterPro" id="IPR027417">
    <property type="entry name" value="P-loop_NTPase"/>
</dbReference>
<dbReference type="SUPFAM" id="SSF52540">
    <property type="entry name" value="P-loop containing nucleoside triphosphate hydrolases"/>
    <property type="match status" value="1"/>
</dbReference>
<keyword evidence="1" id="KW-0547">Nucleotide-binding</keyword>
<evidence type="ECO:0000313" key="6">
    <source>
        <dbReference type="Proteomes" id="UP000325672"/>
    </source>
</evidence>
<evidence type="ECO:0000256" key="3">
    <source>
        <dbReference type="SAM" id="MobiDB-lite"/>
    </source>
</evidence>
<proteinExistence type="predicted"/>
<dbReference type="GO" id="GO:0005524">
    <property type="term" value="F:ATP binding"/>
    <property type="evidence" value="ECO:0007669"/>
    <property type="project" value="UniProtKB-KW"/>
</dbReference>
<dbReference type="Pfam" id="PF06414">
    <property type="entry name" value="Zeta_toxin"/>
    <property type="match status" value="1"/>
</dbReference>
<evidence type="ECO:0000259" key="4">
    <source>
        <dbReference type="Pfam" id="PF06414"/>
    </source>
</evidence>
<protein>
    <submittedName>
        <fullName evidence="5">Zeta toxin-domain-containing protein</fullName>
    </submittedName>
</protein>
<organism evidence="5 6">
    <name type="scientific">Aspergillus pseudotamarii</name>
    <dbReference type="NCBI Taxonomy" id="132259"/>
    <lineage>
        <taxon>Eukaryota</taxon>
        <taxon>Fungi</taxon>
        <taxon>Dikarya</taxon>
        <taxon>Ascomycota</taxon>
        <taxon>Pezizomycotina</taxon>
        <taxon>Eurotiomycetes</taxon>
        <taxon>Eurotiomycetidae</taxon>
        <taxon>Eurotiales</taxon>
        <taxon>Aspergillaceae</taxon>
        <taxon>Aspergillus</taxon>
        <taxon>Aspergillus subgen. Circumdati</taxon>
    </lineage>
</organism>
<reference evidence="5 6" key="1">
    <citation type="submission" date="2019-04" db="EMBL/GenBank/DDBJ databases">
        <title>Friends and foes A comparative genomics study of 23 Aspergillus species from section Flavi.</title>
        <authorList>
            <consortium name="DOE Joint Genome Institute"/>
            <person name="Kjaerbolling I."/>
            <person name="Vesth T."/>
            <person name="Frisvad J.C."/>
            <person name="Nybo J.L."/>
            <person name="Theobald S."/>
            <person name="Kildgaard S."/>
            <person name="Isbrandt T."/>
            <person name="Kuo A."/>
            <person name="Sato A."/>
            <person name="Lyhne E.K."/>
            <person name="Kogle M.E."/>
            <person name="Wiebenga A."/>
            <person name="Kun R.S."/>
            <person name="Lubbers R.J."/>
            <person name="Makela M.R."/>
            <person name="Barry K."/>
            <person name="Chovatia M."/>
            <person name="Clum A."/>
            <person name="Daum C."/>
            <person name="Haridas S."/>
            <person name="He G."/>
            <person name="LaButti K."/>
            <person name="Lipzen A."/>
            <person name="Mondo S."/>
            <person name="Riley R."/>
            <person name="Salamov A."/>
            <person name="Simmons B.A."/>
            <person name="Magnuson J.K."/>
            <person name="Henrissat B."/>
            <person name="Mortensen U.H."/>
            <person name="Larsen T.O."/>
            <person name="Devries R.P."/>
            <person name="Grigoriev I.V."/>
            <person name="Machida M."/>
            <person name="Baker S.E."/>
            <person name="Andersen M.R."/>
        </authorList>
    </citation>
    <scope>NUCLEOTIDE SEQUENCE [LARGE SCALE GENOMIC DNA]</scope>
    <source>
        <strain evidence="5 6">CBS 117625</strain>
    </source>
</reference>
<gene>
    <name evidence="5" type="ORF">BDV38DRAFT_279180</name>
</gene>
<dbReference type="Gene3D" id="3.40.50.300">
    <property type="entry name" value="P-loop containing nucleotide triphosphate hydrolases"/>
    <property type="match status" value="1"/>
</dbReference>
<evidence type="ECO:0000313" key="5">
    <source>
        <dbReference type="EMBL" id="KAE8141275.1"/>
    </source>
</evidence>
<keyword evidence="2" id="KW-0067">ATP-binding</keyword>
<dbReference type="AlphaFoldDB" id="A0A5N6T4P3"/>
<dbReference type="GeneID" id="43643153"/>
<feature type="region of interest" description="Disordered" evidence="3">
    <location>
        <begin position="1"/>
        <end position="26"/>
    </location>
</feature>
<name>A0A5N6T4P3_ASPPS</name>